<gene>
    <name evidence="2" type="ORF">DN069_26520</name>
</gene>
<dbReference type="InterPro" id="IPR024078">
    <property type="entry name" value="LmbE-like_dom_sf"/>
</dbReference>
<evidence type="ECO:0008006" key="4">
    <source>
        <dbReference type="Google" id="ProtNLM"/>
    </source>
</evidence>
<dbReference type="PANTHER" id="PTHR12993">
    <property type="entry name" value="N-ACETYLGLUCOSAMINYL-PHOSPHATIDYLINOSITOL DE-N-ACETYLASE-RELATED"/>
    <property type="match status" value="1"/>
</dbReference>
<dbReference type="AlphaFoldDB" id="A0A2X0ICI1"/>
<sequence>MEPRHALLAVHAHPDDESLWTGGLLARRAAEGLPTAVVTCTDGELADGSSFAAPGTRGKEWAQALQILGVTSSAMLPYRDSGRLGHGQGSLCAAPFDDVVAHLVGQIRALRPVAVVTYDAAGGSGHLDHIRVHRATLAAIEAAAVPYLLPAHGPAWAVESVWLATVPASLARDAAAIGLQPAEVPATPDDRIAVSLDVRPWLDTKWAALQCHASEFARGAGVSAFADRTLRELGLGREFYLHRPGPGAPSVAGVPAL</sequence>
<dbReference type="Pfam" id="PF02585">
    <property type="entry name" value="PIG-L"/>
    <property type="match status" value="1"/>
</dbReference>
<reference evidence="2 3" key="1">
    <citation type="submission" date="2018-06" db="EMBL/GenBank/DDBJ databases">
        <title>Streptacidiphilus pinicola sp. nov., isolated from pine grove soil.</title>
        <authorList>
            <person name="Roh S.G."/>
            <person name="Park S."/>
            <person name="Kim M.-K."/>
            <person name="Yun B.-R."/>
            <person name="Park J."/>
            <person name="Kim M.J."/>
            <person name="Kim Y.S."/>
            <person name="Kim S.B."/>
        </authorList>
    </citation>
    <scope>NUCLEOTIDE SEQUENCE [LARGE SCALE GENOMIC DNA]</scope>
    <source>
        <strain evidence="2 3">MMS16-CNU450</strain>
    </source>
</reference>
<dbReference type="InterPro" id="IPR003737">
    <property type="entry name" value="GlcNAc_PI_deacetylase-related"/>
</dbReference>
<dbReference type="Proteomes" id="UP000248889">
    <property type="component" value="Unassembled WGS sequence"/>
</dbReference>
<accession>A0A2X0ICI1</accession>
<proteinExistence type="predicted"/>
<dbReference type="PANTHER" id="PTHR12993:SF11">
    <property type="entry name" value="N-ACETYLGLUCOSAMINYL-PHOSPHATIDYLINOSITOL DE-N-ACETYLASE"/>
    <property type="match status" value="1"/>
</dbReference>
<evidence type="ECO:0000313" key="3">
    <source>
        <dbReference type="Proteomes" id="UP000248889"/>
    </source>
</evidence>
<name>A0A2X0ICI1_9ACTN</name>
<keyword evidence="1" id="KW-0862">Zinc</keyword>
<dbReference type="OrthoDB" id="158614at2"/>
<dbReference type="Gene3D" id="3.40.50.10320">
    <property type="entry name" value="LmbE-like"/>
    <property type="match status" value="1"/>
</dbReference>
<keyword evidence="3" id="KW-1185">Reference proteome</keyword>
<dbReference type="SUPFAM" id="SSF102588">
    <property type="entry name" value="LmbE-like"/>
    <property type="match status" value="1"/>
</dbReference>
<dbReference type="EMBL" id="QKYN01000110">
    <property type="protein sequence ID" value="RAG82674.1"/>
    <property type="molecule type" value="Genomic_DNA"/>
</dbReference>
<organism evidence="2 3">
    <name type="scientific">Streptacidiphilus pinicola</name>
    <dbReference type="NCBI Taxonomy" id="2219663"/>
    <lineage>
        <taxon>Bacteria</taxon>
        <taxon>Bacillati</taxon>
        <taxon>Actinomycetota</taxon>
        <taxon>Actinomycetes</taxon>
        <taxon>Kitasatosporales</taxon>
        <taxon>Streptomycetaceae</taxon>
        <taxon>Streptacidiphilus</taxon>
    </lineage>
</organism>
<evidence type="ECO:0000256" key="1">
    <source>
        <dbReference type="ARBA" id="ARBA00022833"/>
    </source>
</evidence>
<dbReference type="GO" id="GO:0016137">
    <property type="term" value="P:glycoside metabolic process"/>
    <property type="evidence" value="ECO:0007669"/>
    <property type="project" value="UniProtKB-ARBA"/>
</dbReference>
<evidence type="ECO:0000313" key="2">
    <source>
        <dbReference type="EMBL" id="RAG82674.1"/>
    </source>
</evidence>
<dbReference type="GO" id="GO:0016811">
    <property type="term" value="F:hydrolase activity, acting on carbon-nitrogen (but not peptide) bonds, in linear amides"/>
    <property type="evidence" value="ECO:0007669"/>
    <property type="project" value="TreeGrafter"/>
</dbReference>
<protein>
    <recommendedName>
        <fullName evidence="4">GlcNAc-PI de-N-acetylase</fullName>
    </recommendedName>
</protein>
<comment type="caution">
    <text evidence="2">The sequence shown here is derived from an EMBL/GenBank/DDBJ whole genome shotgun (WGS) entry which is preliminary data.</text>
</comment>
<dbReference type="RefSeq" id="WP_111505036.1">
    <property type="nucleotide sequence ID" value="NZ_QKYN01000110.1"/>
</dbReference>